<accession>A0A316G195</accession>
<feature type="domain" description="ATP synthase F1 complex delta/epsilon subunit N-terminal" evidence="12">
    <location>
        <begin position="5"/>
        <end position="83"/>
    </location>
</feature>
<dbReference type="KEGG" id="salo:EF888_18660"/>
<dbReference type="SUPFAM" id="SSF51344">
    <property type="entry name" value="Epsilon subunit of F1F0-ATP synthase N-terminal domain"/>
    <property type="match status" value="1"/>
</dbReference>
<reference evidence="13 14" key="1">
    <citation type="submission" date="2018-05" db="EMBL/GenBank/DDBJ databases">
        <title>Genomic Encyclopedia of Type Strains, Phase IV (KMG-IV): sequencing the most valuable type-strain genomes for metagenomic binning, comparative biology and taxonomic classification.</title>
        <authorList>
            <person name="Goeker M."/>
        </authorList>
    </citation>
    <scope>NUCLEOTIDE SEQUENCE [LARGE SCALE GENOMIC DNA]</scope>
    <source>
        <strain evidence="13 14">DSM 103371</strain>
    </source>
</reference>
<comment type="similarity">
    <text evidence="3 10 11">Belongs to the ATPase epsilon chain family.</text>
</comment>
<proteinExistence type="inferred from homology"/>
<evidence type="ECO:0000256" key="9">
    <source>
        <dbReference type="ARBA" id="ARBA00023310"/>
    </source>
</evidence>
<dbReference type="EMBL" id="QGGV01000012">
    <property type="protein sequence ID" value="PWK54145.1"/>
    <property type="molecule type" value="Genomic_DNA"/>
</dbReference>
<evidence type="ECO:0000256" key="5">
    <source>
        <dbReference type="ARBA" id="ARBA00022781"/>
    </source>
</evidence>
<keyword evidence="7 10" id="KW-0472">Membrane</keyword>
<protein>
    <recommendedName>
        <fullName evidence="10">ATP synthase epsilon chain</fullName>
    </recommendedName>
    <alternativeName>
        <fullName evidence="10">ATP synthase F1 sector epsilon subunit</fullName>
    </alternativeName>
    <alternativeName>
        <fullName evidence="10">F-ATPase epsilon subunit</fullName>
    </alternativeName>
</protein>
<dbReference type="RefSeq" id="WP_109760921.1">
    <property type="nucleotide sequence ID" value="NZ_CP034588.1"/>
</dbReference>
<dbReference type="InterPro" id="IPR036771">
    <property type="entry name" value="ATPsynth_dsu/esu_N"/>
</dbReference>
<keyword evidence="14" id="KW-1185">Reference proteome</keyword>
<dbReference type="PANTHER" id="PTHR13822">
    <property type="entry name" value="ATP SYNTHASE DELTA/EPSILON CHAIN"/>
    <property type="match status" value="1"/>
</dbReference>
<evidence type="ECO:0000256" key="11">
    <source>
        <dbReference type="RuleBase" id="RU003656"/>
    </source>
</evidence>
<evidence type="ECO:0000313" key="14">
    <source>
        <dbReference type="Proteomes" id="UP000245390"/>
    </source>
</evidence>
<dbReference type="NCBIfam" id="TIGR01216">
    <property type="entry name" value="ATP_synt_epsi"/>
    <property type="match status" value="1"/>
</dbReference>
<dbReference type="GO" id="GO:0005886">
    <property type="term" value="C:plasma membrane"/>
    <property type="evidence" value="ECO:0007669"/>
    <property type="project" value="UniProtKB-SubCell"/>
</dbReference>
<dbReference type="Proteomes" id="UP000245390">
    <property type="component" value="Unassembled WGS sequence"/>
</dbReference>
<dbReference type="GO" id="GO:0005524">
    <property type="term" value="F:ATP binding"/>
    <property type="evidence" value="ECO:0007669"/>
    <property type="project" value="UniProtKB-UniRule"/>
</dbReference>
<evidence type="ECO:0000256" key="1">
    <source>
        <dbReference type="ARBA" id="ARBA00003543"/>
    </source>
</evidence>
<keyword evidence="9 10" id="KW-0066">ATP synthesis</keyword>
<dbReference type="CDD" id="cd12152">
    <property type="entry name" value="F1-ATPase_delta"/>
    <property type="match status" value="1"/>
</dbReference>
<dbReference type="OrthoDB" id="9799969at2"/>
<dbReference type="Gene3D" id="2.60.15.10">
    <property type="entry name" value="F0F1 ATP synthase delta/epsilon subunit, N-terminal"/>
    <property type="match status" value="1"/>
</dbReference>
<dbReference type="GO" id="GO:0045259">
    <property type="term" value="C:proton-transporting ATP synthase complex"/>
    <property type="evidence" value="ECO:0007669"/>
    <property type="project" value="UniProtKB-KW"/>
</dbReference>
<dbReference type="GO" id="GO:0012505">
    <property type="term" value="C:endomembrane system"/>
    <property type="evidence" value="ECO:0007669"/>
    <property type="project" value="UniProtKB-SubCell"/>
</dbReference>
<evidence type="ECO:0000256" key="6">
    <source>
        <dbReference type="ARBA" id="ARBA00023065"/>
    </source>
</evidence>
<keyword evidence="4 10" id="KW-0813">Transport</keyword>
<evidence type="ECO:0000256" key="4">
    <source>
        <dbReference type="ARBA" id="ARBA00022448"/>
    </source>
</evidence>
<keyword evidence="8 10" id="KW-0139">CF(1)</keyword>
<comment type="subcellular location">
    <subcellularLocation>
        <location evidence="10">Cell membrane</location>
        <topology evidence="10">Peripheral membrane protein</topology>
    </subcellularLocation>
    <subcellularLocation>
        <location evidence="2">Endomembrane system</location>
        <topology evidence="2">Peripheral membrane protein</topology>
    </subcellularLocation>
</comment>
<dbReference type="HAMAP" id="MF_00530">
    <property type="entry name" value="ATP_synth_epsil_bac"/>
    <property type="match status" value="1"/>
</dbReference>
<comment type="function">
    <text evidence="1 10">Produces ATP from ADP in the presence of a proton gradient across the membrane.</text>
</comment>
<comment type="subunit">
    <text evidence="10 11">F-type ATPases have 2 components, CF(1) - the catalytic core - and CF(0) - the membrane proton channel. CF(1) has five subunits: alpha(3), beta(3), gamma(1), delta(1), epsilon(1). CF(0) has three main subunits: a, b and c.</text>
</comment>
<evidence type="ECO:0000256" key="3">
    <source>
        <dbReference type="ARBA" id="ARBA00005712"/>
    </source>
</evidence>
<dbReference type="InterPro" id="IPR020546">
    <property type="entry name" value="ATP_synth_F1_dsu/esu_N"/>
</dbReference>
<dbReference type="NCBIfam" id="NF009978">
    <property type="entry name" value="PRK13443.1"/>
    <property type="match status" value="1"/>
</dbReference>
<keyword evidence="5 10" id="KW-0375">Hydrogen ion transport</keyword>
<comment type="caution">
    <text evidence="13">The sequence shown here is derived from an EMBL/GenBank/DDBJ whole genome shotgun (WGS) entry which is preliminary data.</text>
</comment>
<dbReference type="GO" id="GO:0046933">
    <property type="term" value="F:proton-transporting ATP synthase activity, rotational mechanism"/>
    <property type="evidence" value="ECO:0007669"/>
    <property type="project" value="UniProtKB-UniRule"/>
</dbReference>
<evidence type="ECO:0000256" key="8">
    <source>
        <dbReference type="ARBA" id="ARBA00023196"/>
    </source>
</evidence>
<sequence>MADTMQFDLVSPERKVVSGQAKSVRLPGTDGDMMAMPNHAPVVTTLRPGIVVVDMDGGEQEFAVTGGFAQIMPEGTTILADVAMPRSEVTSEFLNDAIAKARADHAEAEGSAADDIAKLLGDLVAMGDHIGLPTDSRVPAP</sequence>
<organism evidence="13 14">
    <name type="scientific">Silicimonas algicola</name>
    <dbReference type="NCBI Taxonomy" id="1826607"/>
    <lineage>
        <taxon>Bacteria</taxon>
        <taxon>Pseudomonadati</taxon>
        <taxon>Pseudomonadota</taxon>
        <taxon>Alphaproteobacteria</taxon>
        <taxon>Rhodobacterales</taxon>
        <taxon>Paracoccaceae</taxon>
    </lineage>
</organism>
<gene>
    <name evidence="10" type="primary">atpC</name>
    <name evidence="13" type="ORF">C8D95_112134</name>
</gene>
<keyword evidence="10" id="KW-1003">Cell membrane</keyword>
<evidence type="ECO:0000256" key="7">
    <source>
        <dbReference type="ARBA" id="ARBA00023136"/>
    </source>
</evidence>
<dbReference type="PANTHER" id="PTHR13822:SF10">
    <property type="entry name" value="ATP SYNTHASE EPSILON CHAIN, CHLOROPLASTIC"/>
    <property type="match status" value="1"/>
</dbReference>
<evidence type="ECO:0000256" key="2">
    <source>
        <dbReference type="ARBA" id="ARBA00004184"/>
    </source>
</evidence>
<evidence type="ECO:0000256" key="10">
    <source>
        <dbReference type="HAMAP-Rule" id="MF_00530"/>
    </source>
</evidence>
<dbReference type="Pfam" id="PF02823">
    <property type="entry name" value="ATP-synt_DE_N"/>
    <property type="match status" value="1"/>
</dbReference>
<name>A0A316G195_9RHOB</name>
<keyword evidence="6 10" id="KW-0406">Ion transport</keyword>
<evidence type="ECO:0000259" key="12">
    <source>
        <dbReference type="Pfam" id="PF02823"/>
    </source>
</evidence>
<evidence type="ECO:0000313" key="13">
    <source>
        <dbReference type="EMBL" id="PWK54145.1"/>
    </source>
</evidence>
<dbReference type="AlphaFoldDB" id="A0A316G195"/>
<dbReference type="InterPro" id="IPR001469">
    <property type="entry name" value="ATP_synth_F1_dsu/esu"/>
</dbReference>